<proteinExistence type="predicted"/>
<evidence type="ECO:0000256" key="1">
    <source>
        <dbReference type="SAM" id="MobiDB-lite"/>
    </source>
</evidence>
<gene>
    <name evidence="2" type="ORF">LCGC14_2404050</name>
</gene>
<reference evidence="2" key="1">
    <citation type="journal article" date="2015" name="Nature">
        <title>Complex archaea that bridge the gap between prokaryotes and eukaryotes.</title>
        <authorList>
            <person name="Spang A."/>
            <person name="Saw J.H."/>
            <person name="Jorgensen S.L."/>
            <person name="Zaremba-Niedzwiedzka K."/>
            <person name="Martijn J."/>
            <person name="Lind A.E."/>
            <person name="van Eijk R."/>
            <person name="Schleper C."/>
            <person name="Guy L."/>
            <person name="Ettema T.J."/>
        </authorList>
    </citation>
    <scope>NUCLEOTIDE SEQUENCE</scope>
</reference>
<comment type="caution">
    <text evidence="2">The sequence shown here is derived from an EMBL/GenBank/DDBJ whole genome shotgun (WGS) entry which is preliminary data.</text>
</comment>
<sequence length="264" mass="28486">MEEPKQDIPWQPEPSIAGPAATYPAAVVKALIAVMADAKLVPKSGRNEFHKYDYMTDADLSEMVRPLMAKYGLALIPSLAEPPGRTPVQTKNGQAVHTTVLVEYTLVAVDDKGELAAVWPEKILAFGEALDTGDKGFYKASTGANKYAILRLFQLAAGDDPERDSHERTGSGGGVPASQPPVSSHQPAPPSASSPPADPKTIHQEVIDRVKELLTKEQIHGPQEVEEMWAAKKQGWFGECGNQETRDALADTVSGILNRPKELT</sequence>
<dbReference type="InterPro" id="IPR007499">
    <property type="entry name" value="ERF_bacteria_virus"/>
</dbReference>
<protein>
    <recommendedName>
        <fullName evidence="3">ERF superfamily protein</fullName>
    </recommendedName>
</protein>
<organism evidence="2">
    <name type="scientific">marine sediment metagenome</name>
    <dbReference type="NCBI Taxonomy" id="412755"/>
    <lineage>
        <taxon>unclassified sequences</taxon>
        <taxon>metagenomes</taxon>
        <taxon>ecological metagenomes</taxon>
    </lineage>
</organism>
<dbReference type="Pfam" id="PF04404">
    <property type="entry name" value="ERF"/>
    <property type="match status" value="1"/>
</dbReference>
<evidence type="ECO:0000313" key="2">
    <source>
        <dbReference type="EMBL" id="KKL25563.1"/>
    </source>
</evidence>
<feature type="compositionally biased region" description="Low complexity" evidence="1">
    <location>
        <begin position="176"/>
        <end position="186"/>
    </location>
</feature>
<evidence type="ECO:0008006" key="3">
    <source>
        <dbReference type="Google" id="ProtNLM"/>
    </source>
</evidence>
<dbReference type="AlphaFoldDB" id="A0A0F9ENW0"/>
<feature type="compositionally biased region" description="Pro residues" evidence="1">
    <location>
        <begin position="187"/>
        <end position="198"/>
    </location>
</feature>
<feature type="region of interest" description="Disordered" evidence="1">
    <location>
        <begin position="159"/>
        <end position="200"/>
    </location>
</feature>
<accession>A0A0F9ENW0</accession>
<name>A0A0F9ENW0_9ZZZZ</name>
<dbReference type="EMBL" id="LAZR01036168">
    <property type="protein sequence ID" value="KKL25563.1"/>
    <property type="molecule type" value="Genomic_DNA"/>
</dbReference>